<dbReference type="Proteomes" id="UP000584824">
    <property type="component" value="Unassembled WGS sequence"/>
</dbReference>
<evidence type="ECO:0000259" key="1">
    <source>
        <dbReference type="Pfam" id="PF10006"/>
    </source>
</evidence>
<name>A0A7W6K8F0_9HYPH</name>
<evidence type="ECO:0000313" key="3">
    <source>
        <dbReference type="Proteomes" id="UP000584824"/>
    </source>
</evidence>
<reference evidence="2 3" key="1">
    <citation type="submission" date="2020-08" db="EMBL/GenBank/DDBJ databases">
        <title>Genomic Encyclopedia of Type Strains, Phase IV (KMG-IV): sequencing the most valuable type-strain genomes for metagenomic binning, comparative biology and taxonomic classification.</title>
        <authorList>
            <person name="Goeker M."/>
        </authorList>
    </citation>
    <scope>NUCLEOTIDE SEQUENCE [LARGE SCALE GENOMIC DNA]</scope>
    <source>
        <strain evidence="2 3">DSM 26385</strain>
    </source>
</reference>
<dbReference type="Pfam" id="PF10006">
    <property type="entry name" value="DUF2249"/>
    <property type="match status" value="1"/>
</dbReference>
<keyword evidence="3" id="KW-1185">Reference proteome</keyword>
<proteinExistence type="predicted"/>
<feature type="domain" description="DUF2249" evidence="1">
    <location>
        <begin position="11"/>
        <end position="79"/>
    </location>
</feature>
<dbReference type="EMBL" id="JACIDU010000037">
    <property type="protein sequence ID" value="MBB4105932.1"/>
    <property type="molecule type" value="Genomic_DNA"/>
</dbReference>
<dbReference type="RefSeq" id="WP_183795865.1">
    <property type="nucleotide sequence ID" value="NZ_JACIDU010000037.1"/>
</dbReference>
<gene>
    <name evidence="2" type="ORF">GGQ66_004520</name>
</gene>
<accession>A0A7W6K8F0</accession>
<dbReference type="AlphaFoldDB" id="A0A7W6K8F0"/>
<protein>
    <submittedName>
        <fullName evidence="2">Uncharacterized protein (DUF2249 family)</fullName>
    </submittedName>
</protein>
<sequence>MTATADQKPSIDVRVIPHAERHPKIFGMLSALKPGNAMEVTADHDPRPLHYHLDSQYPGLFGWSYLERGPDVWRVEIERLKAEGHECTCGGH</sequence>
<dbReference type="InterPro" id="IPR018720">
    <property type="entry name" value="DUF2249"/>
</dbReference>
<evidence type="ECO:0000313" key="2">
    <source>
        <dbReference type="EMBL" id="MBB4105932.1"/>
    </source>
</evidence>
<organism evidence="2 3">
    <name type="scientific">Allorhizobium borbori</name>
    <dbReference type="NCBI Taxonomy" id="485907"/>
    <lineage>
        <taxon>Bacteria</taxon>
        <taxon>Pseudomonadati</taxon>
        <taxon>Pseudomonadota</taxon>
        <taxon>Alphaproteobacteria</taxon>
        <taxon>Hyphomicrobiales</taxon>
        <taxon>Rhizobiaceae</taxon>
        <taxon>Rhizobium/Agrobacterium group</taxon>
        <taxon>Allorhizobium</taxon>
    </lineage>
</organism>
<comment type="caution">
    <text evidence="2">The sequence shown here is derived from an EMBL/GenBank/DDBJ whole genome shotgun (WGS) entry which is preliminary data.</text>
</comment>